<reference evidence="3 4" key="1">
    <citation type="submission" date="2020-08" db="EMBL/GenBank/DDBJ databases">
        <title>Genomic Encyclopedia of Type Strains, Phase IV (KMG-IV): sequencing the most valuable type-strain genomes for metagenomic binning, comparative biology and taxonomic classification.</title>
        <authorList>
            <person name="Goeker M."/>
        </authorList>
    </citation>
    <scope>NUCLEOTIDE SEQUENCE [LARGE SCALE GENOMIC DNA]</scope>
    <source>
        <strain evidence="3 4">DSM 27203</strain>
    </source>
</reference>
<dbReference type="EMBL" id="JACIJI010000007">
    <property type="protein sequence ID" value="MBB5719948.1"/>
    <property type="molecule type" value="Genomic_DNA"/>
</dbReference>
<feature type="compositionally biased region" description="Low complexity" evidence="1">
    <location>
        <begin position="84"/>
        <end position="96"/>
    </location>
</feature>
<feature type="region of interest" description="Disordered" evidence="1">
    <location>
        <begin position="57"/>
        <end position="131"/>
    </location>
</feature>
<organism evidence="3 4">
    <name type="scientific">Stakelama sediminis</name>
    <dbReference type="NCBI Taxonomy" id="463200"/>
    <lineage>
        <taxon>Bacteria</taxon>
        <taxon>Pseudomonadati</taxon>
        <taxon>Pseudomonadota</taxon>
        <taxon>Alphaproteobacteria</taxon>
        <taxon>Sphingomonadales</taxon>
        <taxon>Sphingomonadaceae</taxon>
        <taxon>Stakelama</taxon>
    </lineage>
</organism>
<sequence length="198" mass="20920">MTASKFLIASLSAAGFGVTHPLQTLLTQSSAASDTDPGKRNLLQRFTQDHFVTLASHASHSSHSSHASHRSSYGGGHASHTSHRSSTAGYGGSSSYEPLYQTPAPSPPPSTSPRSTRSPRPPAENRLRPLSGRSQRFAAIVRKVEIALLGRGFYNGAIDGMVGPKLRAALSAFQKEQGLSITGAITPETLDALMISTR</sequence>
<accession>A0A840Z1S5</accession>
<dbReference type="Proteomes" id="UP000554342">
    <property type="component" value="Unassembled WGS sequence"/>
</dbReference>
<evidence type="ECO:0000256" key="1">
    <source>
        <dbReference type="SAM" id="MobiDB-lite"/>
    </source>
</evidence>
<feature type="domain" description="Peptidoglycan binding-like" evidence="2">
    <location>
        <begin position="141"/>
        <end position="193"/>
    </location>
</feature>
<evidence type="ECO:0000259" key="2">
    <source>
        <dbReference type="Pfam" id="PF01471"/>
    </source>
</evidence>
<dbReference type="AlphaFoldDB" id="A0A840Z1S5"/>
<dbReference type="InterPro" id="IPR036365">
    <property type="entry name" value="PGBD-like_sf"/>
</dbReference>
<protein>
    <submittedName>
        <fullName evidence="3">His-Xaa-Ser repeat protein HxsA</fullName>
    </submittedName>
</protein>
<evidence type="ECO:0000313" key="4">
    <source>
        <dbReference type="Proteomes" id="UP000554342"/>
    </source>
</evidence>
<dbReference type="Gene3D" id="1.10.101.10">
    <property type="entry name" value="PGBD-like superfamily/PGBD"/>
    <property type="match status" value="1"/>
</dbReference>
<dbReference type="InterPro" id="IPR002477">
    <property type="entry name" value="Peptidoglycan-bd-like"/>
</dbReference>
<comment type="caution">
    <text evidence="3">The sequence shown here is derived from an EMBL/GenBank/DDBJ whole genome shotgun (WGS) entry which is preliminary data.</text>
</comment>
<dbReference type="RefSeq" id="WP_184005352.1">
    <property type="nucleotide sequence ID" value="NZ_BAABIF010000011.1"/>
</dbReference>
<dbReference type="Pfam" id="PF01471">
    <property type="entry name" value="PG_binding_1"/>
    <property type="match status" value="1"/>
</dbReference>
<keyword evidence="4" id="KW-1185">Reference proteome</keyword>
<gene>
    <name evidence="3" type="ORF">FHR23_002907</name>
</gene>
<dbReference type="InterPro" id="IPR036366">
    <property type="entry name" value="PGBDSf"/>
</dbReference>
<name>A0A840Z1S5_9SPHN</name>
<proteinExistence type="predicted"/>
<dbReference type="SUPFAM" id="SSF47090">
    <property type="entry name" value="PGBD-like"/>
    <property type="match status" value="1"/>
</dbReference>
<evidence type="ECO:0000313" key="3">
    <source>
        <dbReference type="EMBL" id="MBB5719948.1"/>
    </source>
</evidence>